<accession>A0A0F7V0B4</accession>
<keyword evidence="2" id="KW-0175">Coiled coil</keyword>
<organism evidence="4">
    <name type="scientific">Toxoplasma gondii (strain ATCC 50861 / VEG)</name>
    <dbReference type="NCBI Taxonomy" id="432359"/>
    <lineage>
        <taxon>Eukaryota</taxon>
        <taxon>Sar</taxon>
        <taxon>Alveolata</taxon>
        <taxon>Apicomplexa</taxon>
        <taxon>Conoidasida</taxon>
        <taxon>Coccidia</taxon>
        <taxon>Eucoccidiorida</taxon>
        <taxon>Eimeriorina</taxon>
        <taxon>Sarcocystidae</taxon>
        <taxon>Toxoplasma</taxon>
    </lineage>
</organism>
<dbReference type="EMBL" id="LN714496">
    <property type="protein sequence ID" value="CEL73565.1"/>
    <property type="molecule type" value="Genomic_DNA"/>
</dbReference>
<dbReference type="AlphaFoldDB" id="A0A0F7V0B4"/>
<keyword evidence="1" id="KW-0479">Metal-binding</keyword>
<evidence type="ECO:0000313" key="4">
    <source>
        <dbReference type="EMBL" id="CEL73565.1"/>
    </source>
</evidence>
<evidence type="ECO:0000256" key="1">
    <source>
        <dbReference type="PROSITE-ProRule" id="PRU00432"/>
    </source>
</evidence>
<dbReference type="GO" id="GO:0008270">
    <property type="term" value="F:zinc ion binding"/>
    <property type="evidence" value="ECO:0007669"/>
    <property type="project" value="UniProtKB-KW"/>
</dbReference>
<proteinExistence type="predicted"/>
<feature type="region of interest" description="Disordered" evidence="3">
    <location>
        <begin position="85"/>
        <end position="113"/>
    </location>
</feature>
<evidence type="ECO:0008006" key="5">
    <source>
        <dbReference type="Google" id="ProtNLM"/>
    </source>
</evidence>
<feature type="region of interest" description="Disordered" evidence="3">
    <location>
        <begin position="537"/>
        <end position="567"/>
    </location>
</feature>
<name>A0A0F7V0B4_TOXGV</name>
<feature type="region of interest" description="Disordered" evidence="3">
    <location>
        <begin position="421"/>
        <end position="462"/>
    </location>
</feature>
<sequence length="567" mass="64794">MDRCPHQLVLPNGKKMLVWQRGDGRAPAVIQHRVKPKPKTARLLHCLNLFSMTQLPGEKAAQVMRQYLLPMFEVHRIRQEEIERHERLGTSTTRKEPKLEVPTSTPRAASPVSPGKTAVLAEMQLSDSLLSELQVAKEGNAVLRQRLTVSETACKELYEKLEAATSSLAKLKVELEQTKQKESFSRLHITQTESDCASLRWQLQQLEALIGQHQEEQSRLSQTVTELRQTNEELSRKLTVTRNTASLLQHEHEVLTEQSVSKAHIDDIQKFSANLQNECAKLANERTRLLDIKKDLTLQRDRLAAETNRLRRELEETRLQVSKESAQQSEEIENLKKEREEMDKQMKELREDRDKLKQRIARFRARRKMFEAQQRTCKNCGKDYEETENYNWSCRTHHSEYGGEMWWCCGKLGKNAPGCRFSKHESKDDDDELDAEEKMEREAASHCPKDPNPRAGGADVNGKEELRRLEILGNQERSQQRRQSGLDMAVELADKFGYEGLREPLDDEDIFMDLRSAATSRAPSFSVKVEAEGVTTASAFPPESLPNAVTEAPRATPQPPSEELAVA</sequence>
<evidence type="ECO:0000256" key="3">
    <source>
        <dbReference type="SAM" id="MobiDB-lite"/>
    </source>
</evidence>
<gene>
    <name evidence="4" type="ORF">BN1205_079705</name>
</gene>
<dbReference type="GO" id="GO:0035556">
    <property type="term" value="P:intracellular signal transduction"/>
    <property type="evidence" value="ECO:0007669"/>
    <property type="project" value="InterPro"/>
</dbReference>
<reference evidence="4" key="1">
    <citation type="journal article" date="2015" name="PLoS ONE">
        <title>Comprehensive Evaluation of Toxoplasma gondii VEG and Neospora caninum LIV Genomes with Tachyzoite Stage Transcriptome and Proteome Defines Novel Transcript Features.</title>
        <authorList>
            <person name="Ramaprasad A."/>
            <person name="Mourier T."/>
            <person name="Naeem R."/>
            <person name="Malas T.B."/>
            <person name="Moussa E."/>
            <person name="Panigrahi A."/>
            <person name="Vermont S.J."/>
            <person name="Otto T.D."/>
            <person name="Wastling J."/>
            <person name="Pain A."/>
        </authorList>
    </citation>
    <scope>NUCLEOTIDE SEQUENCE</scope>
    <source>
        <strain evidence="4">VEG</strain>
    </source>
</reference>
<keyword evidence="1" id="KW-0863">Zinc-finger</keyword>
<dbReference type="InterPro" id="IPR001562">
    <property type="entry name" value="Znf_Btk_motif"/>
</dbReference>
<protein>
    <recommendedName>
        <fullName evidence="5">Ankyrin repeat domain containing protein</fullName>
    </recommendedName>
</protein>
<feature type="coiled-coil region" evidence="2">
    <location>
        <begin position="154"/>
        <end position="373"/>
    </location>
</feature>
<evidence type="ECO:0000256" key="2">
    <source>
        <dbReference type="SAM" id="Coils"/>
    </source>
</evidence>
<keyword evidence="1" id="KW-0862">Zinc</keyword>
<dbReference type="PROSITE" id="PS51113">
    <property type="entry name" value="ZF_BTK"/>
    <property type="match status" value="1"/>
</dbReference>
<feature type="compositionally biased region" description="Basic and acidic residues" evidence="3">
    <location>
        <begin position="85"/>
        <end position="99"/>
    </location>
</feature>
<feature type="compositionally biased region" description="Basic and acidic residues" evidence="3">
    <location>
        <begin position="436"/>
        <end position="452"/>
    </location>
</feature>